<proteinExistence type="predicted"/>
<evidence type="ECO:0000256" key="1">
    <source>
        <dbReference type="SAM" id="MobiDB-lite"/>
    </source>
</evidence>
<feature type="compositionally biased region" description="Gly residues" evidence="1">
    <location>
        <begin position="368"/>
        <end position="383"/>
    </location>
</feature>
<protein>
    <recommendedName>
        <fullName evidence="4">RelA/SpoT domain-containing protein</fullName>
    </recommendedName>
</protein>
<name>A0A6V8K7H9_9ACTN</name>
<dbReference type="EMBL" id="BLPF01000001">
    <property type="protein sequence ID" value="GFJ77697.1"/>
    <property type="molecule type" value="Genomic_DNA"/>
</dbReference>
<sequence>MPQTYGEMAIFRAAEQRSLLPGHLWGAQPQPVLLAKPELTDYSVSREDAAVLDDLRGRAEHAADGVQTALAEVGAHATRALGLDPPAELAHLETRVKEADSLQRKFATESHRKPMTVQDFAAGANDVLRFTMRLPDGAAYAPAVAQVRASMEARGYTFVDGKNFWSPGNRHFGYNATFRSSTGQLFEVQFPTDLSGRAGDLTHDLYEVVRREDESPARRVHAHLEMLAINKRFGLAGAIPPGLDPPVDTSFASWITKNAQAWARYEAWLDANGRDFASIVAEFGLDRSDFPVSPDVAKRLEKIDAQAVLLRDLPVGDGPHSGGDRGPGGRRGGGPRPDLESPGGRVDVRPDPGRPSGGWQRLGDDGPGHPGGSGAGHPDGDGGQELPDEDTIWWIFQWKGDPPQNQD</sequence>
<reference evidence="2 3" key="1">
    <citation type="submission" date="2020-03" db="EMBL/GenBank/DDBJ databases">
        <title>Whole genome shotgun sequence of Phytohabitans houttuyneae NBRC 108639.</title>
        <authorList>
            <person name="Komaki H."/>
            <person name="Tamura T."/>
        </authorList>
    </citation>
    <scope>NUCLEOTIDE SEQUENCE [LARGE SCALE GENOMIC DNA]</scope>
    <source>
        <strain evidence="2 3">NBRC 108639</strain>
    </source>
</reference>
<dbReference type="AlphaFoldDB" id="A0A6V8K7H9"/>
<accession>A0A6V8K7H9</accession>
<comment type="caution">
    <text evidence="2">The sequence shown here is derived from an EMBL/GenBank/DDBJ whole genome shotgun (WGS) entry which is preliminary data.</text>
</comment>
<evidence type="ECO:0000313" key="3">
    <source>
        <dbReference type="Proteomes" id="UP000482800"/>
    </source>
</evidence>
<reference evidence="2 3" key="2">
    <citation type="submission" date="2020-03" db="EMBL/GenBank/DDBJ databases">
        <authorList>
            <person name="Ichikawa N."/>
            <person name="Kimura A."/>
            <person name="Kitahashi Y."/>
            <person name="Uohara A."/>
        </authorList>
    </citation>
    <scope>NUCLEOTIDE SEQUENCE [LARGE SCALE GENOMIC DNA]</scope>
    <source>
        <strain evidence="2 3">NBRC 108639</strain>
    </source>
</reference>
<keyword evidence="3" id="KW-1185">Reference proteome</keyword>
<evidence type="ECO:0000313" key="2">
    <source>
        <dbReference type="EMBL" id="GFJ77697.1"/>
    </source>
</evidence>
<evidence type="ECO:0008006" key="4">
    <source>
        <dbReference type="Google" id="ProtNLM"/>
    </source>
</evidence>
<feature type="compositionally biased region" description="Gly residues" evidence="1">
    <location>
        <begin position="319"/>
        <end position="335"/>
    </location>
</feature>
<dbReference type="Proteomes" id="UP000482800">
    <property type="component" value="Unassembled WGS sequence"/>
</dbReference>
<organism evidence="2 3">
    <name type="scientific">Phytohabitans houttuyneae</name>
    <dbReference type="NCBI Taxonomy" id="1076126"/>
    <lineage>
        <taxon>Bacteria</taxon>
        <taxon>Bacillati</taxon>
        <taxon>Actinomycetota</taxon>
        <taxon>Actinomycetes</taxon>
        <taxon>Micromonosporales</taxon>
        <taxon>Micromonosporaceae</taxon>
    </lineage>
</organism>
<gene>
    <name evidence="2" type="ORF">Phou_018770</name>
</gene>
<feature type="region of interest" description="Disordered" evidence="1">
    <location>
        <begin position="311"/>
        <end position="407"/>
    </location>
</feature>